<dbReference type="PANTHER" id="PTHR42648:SF32">
    <property type="entry name" value="RIBONUCLEASE H-LIKE DOMAIN, GAG-PRE-INTEGRASE DOMAIN PROTEIN-RELATED"/>
    <property type="match status" value="1"/>
</dbReference>
<evidence type="ECO:0000259" key="3">
    <source>
        <dbReference type="PROSITE" id="PS50158"/>
    </source>
</evidence>
<feature type="region of interest" description="Disordered" evidence="2">
    <location>
        <begin position="948"/>
        <end position="969"/>
    </location>
</feature>
<dbReference type="Gene3D" id="4.10.60.10">
    <property type="entry name" value="Zinc finger, CCHC-type"/>
    <property type="match status" value="1"/>
</dbReference>
<dbReference type="Pfam" id="PF25597">
    <property type="entry name" value="SH3_retrovirus"/>
    <property type="match status" value="1"/>
</dbReference>
<evidence type="ECO:0000259" key="4">
    <source>
        <dbReference type="PROSITE" id="PS50994"/>
    </source>
</evidence>
<dbReference type="PANTHER" id="PTHR42648">
    <property type="entry name" value="TRANSPOSASE, PUTATIVE-RELATED"/>
    <property type="match status" value="1"/>
</dbReference>
<feature type="region of interest" description="Disordered" evidence="2">
    <location>
        <begin position="983"/>
        <end position="1002"/>
    </location>
</feature>
<feature type="compositionally biased region" description="Basic residues" evidence="2">
    <location>
        <begin position="476"/>
        <end position="486"/>
    </location>
</feature>
<dbReference type="PROSITE" id="PS50158">
    <property type="entry name" value="ZF_CCHC"/>
    <property type="match status" value="1"/>
</dbReference>
<feature type="compositionally biased region" description="Polar residues" evidence="2">
    <location>
        <begin position="948"/>
        <end position="968"/>
    </location>
</feature>
<feature type="compositionally biased region" description="Polar residues" evidence="2">
    <location>
        <begin position="516"/>
        <end position="535"/>
    </location>
</feature>
<dbReference type="InterPro" id="IPR057670">
    <property type="entry name" value="SH3_retrovirus"/>
</dbReference>
<dbReference type="EMBL" id="BKCJ010248500">
    <property type="protein sequence ID" value="GEZ17217.1"/>
    <property type="molecule type" value="Genomic_DNA"/>
</dbReference>
<feature type="domain" description="CCHC-type" evidence="3">
    <location>
        <begin position="226"/>
        <end position="240"/>
    </location>
</feature>
<dbReference type="GO" id="GO:0003676">
    <property type="term" value="F:nucleic acid binding"/>
    <property type="evidence" value="ECO:0007669"/>
    <property type="project" value="InterPro"/>
</dbReference>
<dbReference type="InterPro" id="IPR012337">
    <property type="entry name" value="RNaseH-like_sf"/>
</dbReference>
<keyword evidence="1" id="KW-0479">Metal-binding</keyword>
<feature type="domain" description="Integrase catalytic" evidence="4">
    <location>
        <begin position="639"/>
        <end position="804"/>
    </location>
</feature>
<dbReference type="InterPro" id="IPR036397">
    <property type="entry name" value="RNaseH_sf"/>
</dbReference>
<dbReference type="InterPro" id="IPR039537">
    <property type="entry name" value="Retrotran_Ty1/copia-like"/>
</dbReference>
<gene>
    <name evidence="5" type="ORF">Tci_489190</name>
</gene>
<feature type="compositionally biased region" description="Polar residues" evidence="2">
    <location>
        <begin position="983"/>
        <end position="1001"/>
    </location>
</feature>
<dbReference type="SMART" id="SM00343">
    <property type="entry name" value="ZnF_C2HC"/>
    <property type="match status" value="1"/>
</dbReference>
<dbReference type="AlphaFoldDB" id="A0A699I3R1"/>
<feature type="compositionally biased region" description="Basic and acidic residues" evidence="2">
    <location>
        <begin position="463"/>
        <end position="474"/>
    </location>
</feature>
<dbReference type="InterPro" id="IPR036875">
    <property type="entry name" value="Znf_CCHC_sf"/>
</dbReference>
<sequence>MKQQGTKSATMEFYKLVEYMKNSSRFRQRYTTTTDTTSGETGTKSGRTVTLTAEDMQKKKNDVKARTTLLLSLPEEHQLRFKIKQVDLNQKFLTSLAPEWLMHTIVWRNRSDLDTMSLDDLYNHLKVYESEVQKKTEPNSQNMAFISSAKHSSRNEDGNTACVPTASTNVPTASASIDEDDMEEMDIKWNMALLSMRADKFWKRTWKKISIQGSDVAGFDKSKVECFNCYKMGHFARECRAPRSQDRGMRDNFRQGSKSEEQAPKALMEIDGVGWDLSYMANDGEDHALVADEEAPTEFTLMANTSTESKKEREVKYCEKIRALEFYNGSNTKSIEILKKKLETLKQEKEGVDGKLAGLLIASKDLDNLIESQRADKNKEQLGYIVVHPPPTQLYSSPKKDLSWTGLPECKDDTITDYSRPEPTVESYPDDDKKRNPSVSKTVASPIIPKPFVKFVKASDSQSKSKTDETETPKKSPVKKRVKRGTTRSQNNTYKSPTHRPSVHRPHGPPMRPIRSNMNVARPNRTSFNKPAHSYTNRPFQRKATVRSQYRAPWVPTVNRNFPPVNRNFSTGSRNFPTANRKFHTASRKFPTSSTKFSTTDMGMKGKAIKPSACWVWKPSQNLSNKGRDFKLLDDANVLLRTPRQHNMYSIDLNNIVPHKDLTCLVTKASADECMKWHRRLGKQHKASCKSKLVNSVTKPLHTLHMDLFSHTSDETSGILKKFISEIENLKDLRVKIIRTPQQNGVAERRNRTLIEAAKTMLADAKLPVTFWAEAVNTACYVQNRVLVNKSHNKTPYELFNGRTPAIGFLKPFRCHVMILNTLDNLGKFKAKGDEGYFIGYSISSKAFRVFNKRTKSIEENLHIEFLENKAIEKGVGLNWLFDIDSLTKSMNYVPVVDAGTNSTNFSCTKDAAAQEVKKDVSSLRYIALPNWAHDDFLESSSSKYQDNFNTDVPESSGNTNPTATSTIPLADQVETLTVESPIPTASSPVPTACFTNSQEPSSEKRLISKRVANHEETPSLDNILTLTNWFEDILRVTTNSEESNGVEADVSNMETTIIASPTPTLTIHRDHPKSQIIGHVDTPIQTRNKFKEVGE</sequence>
<reference evidence="5" key="1">
    <citation type="journal article" date="2019" name="Sci. Rep.">
        <title>Draft genome of Tanacetum cinerariifolium, the natural source of mosquito coil.</title>
        <authorList>
            <person name="Yamashiro T."/>
            <person name="Shiraishi A."/>
            <person name="Satake H."/>
            <person name="Nakayama K."/>
        </authorList>
    </citation>
    <scope>NUCLEOTIDE SEQUENCE</scope>
</reference>
<dbReference type="InterPro" id="IPR001584">
    <property type="entry name" value="Integrase_cat-core"/>
</dbReference>
<feature type="compositionally biased region" description="Basic residues" evidence="2">
    <location>
        <begin position="497"/>
        <end position="507"/>
    </location>
</feature>
<dbReference type="GO" id="GO:0015074">
    <property type="term" value="P:DNA integration"/>
    <property type="evidence" value="ECO:0007669"/>
    <property type="project" value="InterPro"/>
</dbReference>
<evidence type="ECO:0000256" key="2">
    <source>
        <dbReference type="SAM" id="MobiDB-lite"/>
    </source>
</evidence>
<name>A0A699I3R1_TANCI</name>
<dbReference type="Pfam" id="PF00098">
    <property type="entry name" value="zf-CCHC"/>
    <property type="match status" value="1"/>
</dbReference>
<dbReference type="GO" id="GO:0008270">
    <property type="term" value="F:zinc ion binding"/>
    <property type="evidence" value="ECO:0007669"/>
    <property type="project" value="UniProtKB-KW"/>
</dbReference>
<evidence type="ECO:0000313" key="5">
    <source>
        <dbReference type="EMBL" id="GEZ17217.1"/>
    </source>
</evidence>
<keyword evidence="1" id="KW-0863">Zinc-finger</keyword>
<dbReference type="Gene3D" id="3.30.420.10">
    <property type="entry name" value="Ribonuclease H-like superfamily/Ribonuclease H"/>
    <property type="match status" value="1"/>
</dbReference>
<dbReference type="SUPFAM" id="SSF57756">
    <property type="entry name" value="Retrovirus zinc finger-like domains"/>
    <property type="match status" value="1"/>
</dbReference>
<protein>
    <submittedName>
        <fullName evidence="5">Uncharacterized protein</fullName>
    </submittedName>
</protein>
<dbReference type="InterPro" id="IPR001878">
    <property type="entry name" value="Znf_CCHC"/>
</dbReference>
<comment type="caution">
    <text evidence="5">The sequence shown here is derived from an EMBL/GenBank/DDBJ whole genome shotgun (WGS) entry which is preliminary data.</text>
</comment>
<keyword evidence="1" id="KW-0862">Zinc</keyword>
<dbReference type="SUPFAM" id="SSF53098">
    <property type="entry name" value="Ribonuclease H-like"/>
    <property type="match status" value="1"/>
</dbReference>
<evidence type="ECO:0000256" key="1">
    <source>
        <dbReference type="PROSITE-ProRule" id="PRU00047"/>
    </source>
</evidence>
<accession>A0A699I3R1</accession>
<organism evidence="5">
    <name type="scientific">Tanacetum cinerariifolium</name>
    <name type="common">Dalmatian daisy</name>
    <name type="synonym">Chrysanthemum cinerariifolium</name>
    <dbReference type="NCBI Taxonomy" id="118510"/>
    <lineage>
        <taxon>Eukaryota</taxon>
        <taxon>Viridiplantae</taxon>
        <taxon>Streptophyta</taxon>
        <taxon>Embryophyta</taxon>
        <taxon>Tracheophyta</taxon>
        <taxon>Spermatophyta</taxon>
        <taxon>Magnoliopsida</taxon>
        <taxon>eudicotyledons</taxon>
        <taxon>Gunneridae</taxon>
        <taxon>Pentapetalae</taxon>
        <taxon>asterids</taxon>
        <taxon>campanulids</taxon>
        <taxon>Asterales</taxon>
        <taxon>Asteraceae</taxon>
        <taxon>Asteroideae</taxon>
        <taxon>Anthemideae</taxon>
        <taxon>Anthemidinae</taxon>
        <taxon>Tanacetum</taxon>
    </lineage>
</organism>
<feature type="region of interest" description="Disordered" evidence="2">
    <location>
        <begin position="410"/>
        <end position="535"/>
    </location>
</feature>
<feature type="compositionally biased region" description="Polar residues" evidence="2">
    <location>
        <begin position="487"/>
        <end position="496"/>
    </location>
</feature>
<dbReference type="PROSITE" id="PS50994">
    <property type="entry name" value="INTEGRASE"/>
    <property type="match status" value="1"/>
</dbReference>
<feature type="region of interest" description="Disordered" evidence="2">
    <location>
        <begin position="150"/>
        <end position="173"/>
    </location>
</feature>
<proteinExistence type="predicted"/>